<name>A0A398CH79_9BACL</name>
<gene>
    <name evidence="2" type="ORF">D3H35_13580</name>
</gene>
<evidence type="ECO:0000256" key="1">
    <source>
        <dbReference type="SAM" id="Phobius"/>
    </source>
</evidence>
<sequence length="75" mass="8228">MYTLLFILGAAAVVYLLVGSIVLFRKQQRENSTLDKGASMTTVKHPIAANPIFILYLTLPLLAVVLAIIWIAVTQ</sequence>
<comment type="caution">
    <text evidence="2">The sequence shown here is derived from an EMBL/GenBank/DDBJ whole genome shotgun (WGS) entry which is preliminary data.</text>
</comment>
<evidence type="ECO:0000313" key="3">
    <source>
        <dbReference type="Proteomes" id="UP000266340"/>
    </source>
</evidence>
<dbReference type="OrthoDB" id="2647690at2"/>
<accession>A0A398CH79</accession>
<dbReference type="RefSeq" id="WP_119149877.1">
    <property type="nucleotide sequence ID" value="NZ_JBHSOV010000020.1"/>
</dbReference>
<keyword evidence="1" id="KW-1133">Transmembrane helix</keyword>
<proteinExistence type="predicted"/>
<feature type="transmembrane region" description="Helical" evidence="1">
    <location>
        <begin position="53"/>
        <end position="73"/>
    </location>
</feature>
<feature type="transmembrane region" description="Helical" evidence="1">
    <location>
        <begin position="6"/>
        <end position="24"/>
    </location>
</feature>
<evidence type="ECO:0008006" key="4">
    <source>
        <dbReference type="Google" id="ProtNLM"/>
    </source>
</evidence>
<keyword evidence="1" id="KW-0812">Transmembrane</keyword>
<evidence type="ECO:0000313" key="2">
    <source>
        <dbReference type="EMBL" id="RIE01820.1"/>
    </source>
</evidence>
<reference evidence="2 3" key="1">
    <citation type="submission" date="2018-09" db="EMBL/GenBank/DDBJ databases">
        <title>Cohnella cavernae sp. nov., isolated from a karst cave.</title>
        <authorList>
            <person name="Zhu H."/>
        </authorList>
    </citation>
    <scope>NUCLEOTIDE SEQUENCE [LARGE SCALE GENOMIC DNA]</scope>
    <source>
        <strain evidence="2 3">K2E09-144</strain>
    </source>
</reference>
<organism evidence="2 3">
    <name type="scientific">Cohnella faecalis</name>
    <dbReference type="NCBI Taxonomy" id="2315694"/>
    <lineage>
        <taxon>Bacteria</taxon>
        <taxon>Bacillati</taxon>
        <taxon>Bacillota</taxon>
        <taxon>Bacilli</taxon>
        <taxon>Bacillales</taxon>
        <taxon>Paenibacillaceae</taxon>
        <taxon>Cohnella</taxon>
    </lineage>
</organism>
<protein>
    <recommendedName>
        <fullName evidence="4">Short-chain dehydrogenase</fullName>
    </recommendedName>
</protein>
<keyword evidence="1" id="KW-0472">Membrane</keyword>
<dbReference type="EMBL" id="QXJM01000039">
    <property type="protein sequence ID" value="RIE01820.1"/>
    <property type="molecule type" value="Genomic_DNA"/>
</dbReference>
<keyword evidence="3" id="KW-1185">Reference proteome</keyword>
<dbReference type="Proteomes" id="UP000266340">
    <property type="component" value="Unassembled WGS sequence"/>
</dbReference>
<dbReference type="AlphaFoldDB" id="A0A398CH79"/>